<keyword evidence="2" id="KW-0479">Metal-binding</keyword>
<name>A0ABY7CK48_9BASI</name>
<evidence type="ECO:0000256" key="1">
    <source>
        <dbReference type="ARBA" id="ARBA00004123"/>
    </source>
</evidence>
<evidence type="ECO:0000256" key="4">
    <source>
        <dbReference type="ARBA" id="ARBA00022833"/>
    </source>
</evidence>
<reference evidence="6" key="1">
    <citation type="submission" date="2022-10" db="EMBL/GenBank/DDBJ databases">
        <title>Puccinia triticina Genome sequencing and assembly.</title>
        <authorList>
            <person name="Li C."/>
        </authorList>
    </citation>
    <scope>NUCLEOTIDE SEQUENCE</scope>
    <source>
        <strain evidence="6">Pt15</strain>
    </source>
</reference>
<keyword evidence="7" id="KW-1185">Reference proteome</keyword>
<organism evidence="6 7">
    <name type="scientific">Puccinia triticina</name>
    <dbReference type="NCBI Taxonomy" id="208348"/>
    <lineage>
        <taxon>Eukaryota</taxon>
        <taxon>Fungi</taxon>
        <taxon>Dikarya</taxon>
        <taxon>Basidiomycota</taxon>
        <taxon>Pucciniomycotina</taxon>
        <taxon>Pucciniomycetes</taxon>
        <taxon>Pucciniales</taxon>
        <taxon>Pucciniaceae</taxon>
        <taxon>Puccinia</taxon>
    </lineage>
</organism>
<dbReference type="EMBL" id="CP110423">
    <property type="protein sequence ID" value="WAQ83187.1"/>
    <property type="molecule type" value="Genomic_DNA"/>
</dbReference>
<keyword evidence="3" id="KW-0863">Zinc-finger</keyword>
<dbReference type="SUPFAM" id="SSF53098">
    <property type="entry name" value="Ribonuclease H-like"/>
    <property type="match status" value="1"/>
</dbReference>
<protein>
    <recommendedName>
        <fullName evidence="8">hAT-like transposase RNase-H fold domain-containing protein</fullName>
    </recommendedName>
</protein>
<evidence type="ECO:0000256" key="3">
    <source>
        <dbReference type="ARBA" id="ARBA00022771"/>
    </source>
</evidence>
<evidence type="ECO:0000256" key="2">
    <source>
        <dbReference type="ARBA" id="ARBA00022723"/>
    </source>
</evidence>
<evidence type="ECO:0000313" key="6">
    <source>
        <dbReference type="EMBL" id="WAQ83187.1"/>
    </source>
</evidence>
<dbReference type="GeneID" id="77808430"/>
<dbReference type="InterPro" id="IPR052035">
    <property type="entry name" value="ZnF_BED_domain_contain"/>
</dbReference>
<dbReference type="RefSeq" id="XP_053018742.1">
    <property type="nucleotide sequence ID" value="XM_053167535.1"/>
</dbReference>
<comment type="subcellular location">
    <subcellularLocation>
        <location evidence="1">Nucleus</location>
    </subcellularLocation>
</comment>
<accession>A0ABY7CK48</accession>
<dbReference type="PANTHER" id="PTHR46481:SF10">
    <property type="entry name" value="ZINC FINGER BED DOMAIN-CONTAINING PROTEIN 39"/>
    <property type="match status" value="1"/>
</dbReference>
<evidence type="ECO:0008006" key="8">
    <source>
        <dbReference type="Google" id="ProtNLM"/>
    </source>
</evidence>
<keyword evidence="5" id="KW-0539">Nucleus</keyword>
<evidence type="ECO:0000256" key="5">
    <source>
        <dbReference type="ARBA" id="ARBA00023242"/>
    </source>
</evidence>
<sequence>MASFLSTVKGICGKELQLISDVSTRWNSTYAMLEQAIELRDPIKYFCKKNGLAEQYSLSEYEWFKVKQLCQFLKSLDTATNAVTG</sequence>
<keyword evidence="4" id="KW-0862">Zinc</keyword>
<evidence type="ECO:0000313" key="7">
    <source>
        <dbReference type="Proteomes" id="UP001164743"/>
    </source>
</evidence>
<dbReference type="PANTHER" id="PTHR46481">
    <property type="entry name" value="ZINC FINGER BED DOMAIN-CONTAINING PROTEIN 4"/>
    <property type="match status" value="1"/>
</dbReference>
<gene>
    <name evidence="6" type="ORF">PtA15_3A556</name>
</gene>
<dbReference type="InterPro" id="IPR012337">
    <property type="entry name" value="RNaseH-like_sf"/>
</dbReference>
<dbReference type="Proteomes" id="UP001164743">
    <property type="component" value="Chromosome 3A"/>
</dbReference>
<proteinExistence type="predicted"/>